<keyword evidence="2" id="KW-1185">Reference proteome</keyword>
<evidence type="ECO:0000313" key="1">
    <source>
        <dbReference type="EMBL" id="EIW82966.1"/>
    </source>
</evidence>
<dbReference type="EMBL" id="JH711576">
    <property type="protein sequence ID" value="EIW82966.1"/>
    <property type="molecule type" value="Genomic_DNA"/>
</dbReference>
<dbReference type="InterPro" id="IPR041078">
    <property type="entry name" value="Plavaka"/>
</dbReference>
<gene>
    <name evidence="1" type="ORF">CONPUDRAFT_53096</name>
</gene>
<protein>
    <submittedName>
        <fullName evidence="1">Uncharacterized protein</fullName>
    </submittedName>
</protein>
<proteinExistence type="predicted"/>
<dbReference type="Proteomes" id="UP000053558">
    <property type="component" value="Unassembled WGS sequence"/>
</dbReference>
<dbReference type="AlphaFoldDB" id="A0A5M3MV24"/>
<reference evidence="2" key="1">
    <citation type="journal article" date="2012" name="Science">
        <title>The Paleozoic origin of enzymatic lignin decomposition reconstructed from 31 fungal genomes.</title>
        <authorList>
            <person name="Floudas D."/>
            <person name="Binder M."/>
            <person name="Riley R."/>
            <person name="Barry K."/>
            <person name="Blanchette R.A."/>
            <person name="Henrissat B."/>
            <person name="Martinez A.T."/>
            <person name="Otillar R."/>
            <person name="Spatafora J.W."/>
            <person name="Yadav J.S."/>
            <person name="Aerts A."/>
            <person name="Benoit I."/>
            <person name="Boyd A."/>
            <person name="Carlson A."/>
            <person name="Copeland A."/>
            <person name="Coutinho P.M."/>
            <person name="de Vries R.P."/>
            <person name="Ferreira P."/>
            <person name="Findley K."/>
            <person name="Foster B."/>
            <person name="Gaskell J."/>
            <person name="Glotzer D."/>
            <person name="Gorecki P."/>
            <person name="Heitman J."/>
            <person name="Hesse C."/>
            <person name="Hori C."/>
            <person name="Igarashi K."/>
            <person name="Jurgens J.A."/>
            <person name="Kallen N."/>
            <person name="Kersten P."/>
            <person name="Kohler A."/>
            <person name="Kuees U."/>
            <person name="Kumar T.K.A."/>
            <person name="Kuo A."/>
            <person name="LaButti K."/>
            <person name="Larrondo L.F."/>
            <person name="Lindquist E."/>
            <person name="Ling A."/>
            <person name="Lombard V."/>
            <person name="Lucas S."/>
            <person name="Lundell T."/>
            <person name="Martin R."/>
            <person name="McLaughlin D.J."/>
            <person name="Morgenstern I."/>
            <person name="Morin E."/>
            <person name="Murat C."/>
            <person name="Nagy L.G."/>
            <person name="Nolan M."/>
            <person name="Ohm R.A."/>
            <person name="Patyshakuliyeva A."/>
            <person name="Rokas A."/>
            <person name="Ruiz-Duenas F.J."/>
            <person name="Sabat G."/>
            <person name="Salamov A."/>
            <person name="Samejima M."/>
            <person name="Schmutz J."/>
            <person name="Slot J.C."/>
            <person name="St John F."/>
            <person name="Stenlid J."/>
            <person name="Sun H."/>
            <person name="Sun S."/>
            <person name="Syed K."/>
            <person name="Tsang A."/>
            <person name="Wiebenga A."/>
            <person name="Young D."/>
            <person name="Pisabarro A."/>
            <person name="Eastwood D.C."/>
            <person name="Martin F."/>
            <person name="Cullen D."/>
            <person name="Grigoriev I.V."/>
            <person name="Hibbett D.S."/>
        </authorList>
    </citation>
    <scope>NUCLEOTIDE SEQUENCE [LARGE SCALE GENOMIC DNA]</scope>
    <source>
        <strain evidence="2">RWD-64-598 SS2</strain>
    </source>
</reference>
<accession>A0A5M3MV24</accession>
<dbReference type="RefSeq" id="XP_007766390.1">
    <property type="nucleotide sequence ID" value="XM_007768200.1"/>
</dbReference>
<organism evidence="1 2">
    <name type="scientific">Coniophora puteana (strain RWD-64-598)</name>
    <name type="common">Brown rot fungus</name>
    <dbReference type="NCBI Taxonomy" id="741705"/>
    <lineage>
        <taxon>Eukaryota</taxon>
        <taxon>Fungi</taxon>
        <taxon>Dikarya</taxon>
        <taxon>Basidiomycota</taxon>
        <taxon>Agaricomycotina</taxon>
        <taxon>Agaricomycetes</taxon>
        <taxon>Agaricomycetidae</taxon>
        <taxon>Boletales</taxon>
        <taxon>Coniophorineae</taxon>
        <taxon>Coniophoraceae</taxon>
        <taxon>Coniophora</taxon>
    </lineage>
</organism>
<dbReference type="OMA" id="DEWELAC"/>
<evidence type="ECO:0000313" key="2">
    <source>
        <dbReference type="Proteomes" id="UP000053558"/>
    </source>
</evidence>
<dbReference type="Pfam" id="PF18759">
    <property type="entry name" value="Plavaka"/>
    <property type="match status" value="1"/>
</dbReference>
<sequence>PYAGHTIRQGTTKFDKIWDKQTKNRSSPYSPFRDTDEWELACWLFENCTQSAADEFLKMKIISTRTKPSFTSSYTLMNAIDKLPTRSQWTCQHILVNRSGGIMAQDADTPAHQDEENLELWVRNPVNAVEELLGNPHFLEHLAYAPERIYSDGERLLRQIDEMWTADWWWETQVSYFTLEWLLEFKLLELANTVQAQFVPGRRVAQRAIA</sequence>
<comment type="caution">
    <text evidence="1">The sequence shown here is derived from an EMBL/GenBank/DDBJ whole genome shotgun (WGS) entry which is preliminary data.</text>
</comment>
<dbReference type="OrthoDB" id="2688393at2759"/>
<name>A0A5M3MV24_CONPW</name>
<feature type="non-terminal residue" evidence="1">
    <location>
        <position position="1"/>
    </location>
</feature>
<dbReference type="GeneID" id="19207561"/>
<dbReference type="KEGG" id="cput:CONPUDRAFT_53096"/>